<feature type="region of interest" description="Disordered" evidence="1">
    <location>
        <begin position="33"/>
        <end position="57"/>
    </location>
</feature>
<accession>A0A9K3GQM1</accession>
<gene>
    <name evidence="2" type="ORF">KIPB_013905</name>
</gene>
<protein>
    <submittedName>
        <fullName evidence="2">Uncharacterized protein</fullName>
    </submittedName>
</protein>
<evidence type="ECO:0000313" key="3">
    <source>
        <dbReference type="Proteomes" id="UP000265618"/>
    </source>
</evidence>
<evidence type="ECO:0000256" key="1">
    <source>
        <dbReference type="SAM" id="MobiDB-lite"/>
    </source>
</evidence>
<reference evidence="2 3" key="1">
    <citation type="journal article" date="2018" name="PLoS ONE">
        <title>The draft genome of Kipferlia bialata reveals reductive genome evolution in fornicate parasites.</title>
        <authorList>
            <person name="Tanifuji G."/>
            <person name="Takabayashi S."/>
            <person name="Kume K."/>
            <person name="Takagi M."/>
            <person name="Nakayama T."/>
            <person name="Kamikawa R."/>
            <person name="Inagaki Y."/>
            <person name="Hashimoto T."/>
        </authorList>
    </citation>
    <scope>NUCLEOTIDE SEQUENCE [LARGE SCALE GENOMIC DNA]</scope>
    <source>
        <strain evidence="2">NY0173</strain>
    </source>
</reference>
<feature type="compositionally biased region" description="Pro residues" evidence="1">
    <location>
        <begin position="40"/>
        <end position="53"/>
    </location>
</feature>
<keyword evidence="3" id="KW-1185">Reference proteome</keyword>
<dbReference type="Proteomes" id="UP000265618">
    <property type="component" value="Unassembled WGS sequence"/>
</dbReference>
<sequence length="106" mass="11555">MLSAPSASEPFFSRRQGTTTCCVSPRPLCPLRQSLILSPSHPPQPAGQSPPPSIYDQNRYQDLQLQVMASLPPPDTLVANGMVPRAISDRRKAKEAVGQQIVDMTE</sequence>
<dbReference type="AlphaFoldDB" id="A0A9K3GQM1"/>
<organism evidence="2 3">
    <name type="scientific">Kipferlia bialata</name>
    <dbReference type="NCBI Taxonomy" id="797122"/>
    <lineage>
        <taxon>Eukaryota</taxon>
        <taxon>Metamonada</taxon>
        <taxon>Carpediemonas-like organisms</taxon>
        <taxon>Kipferlia</taxon>
    </lineage>
</organism>
<comment type="caution">
    <text evidence="2">The sequence shown here is derived from an EMBL/GenBank/DDBJ whole genome shotgun (WGS) entry which is preliminary data.</text>
</comment>
<evidence type="ECO:0000313" key="2">
    <source>
        <dbReference type="EMBL" id="GIQ90911.1"/>
    </source>
</evidence>
<name>A0A9K3GQM1_9EUKA</name>
<proteinExistence type="predicted"/>
<dbReference type="EMBL" id="BDIP01006856">
    <property type="protein sequence ID" value="GIQ90911.1"/>
    <property type="molecule type" value="Genomic_DNA"/>
</dbReference>